<dbReference type="RefSeq" id="WP_091974874.1">
    <property type="nucleotide sequence ID" value="NZ_FODF01000004.1"/>
</dbReference>
<dbReference type="Proteomes" id="UP000199512">
    <property type="component" value="Unassembled WGS sequence"/>
</dbReference>
<keyword evidence="1" id="KW-0472">Membrane</keyword>
<proteinExistence type="predicted"/>
<dbReference type="EMBL" id="FODF01000004">
    <property type="protein sequence ID" value="SEN47437.1"/>
    <property type="molecule type" value="Genomic_DNA"/>
</dbReference>
<dbReference type="STRING" id="215200.SAMN05216454_104109"/>
<evidence type="ECO:0000313" key="2">
    <source>
        <dbReference type="EMBL" id="SEN47437.1"/>
    </source>
</evidence>
<feature type="transmembrane region" description="Helical" evidence="1">
    <location>
        <begin position="48"/>
        <end position="70"/>
    </location>
</feature>
<feature type="transmembrane region" description="Helical" evidence="1">
    <location>
        <begin position="119"/>
        <end position="140"/>
    </location>
</feature>
<accession>A0A1H8GVD5</accession>
<feature type="transmembrane region" description="Helical" evidence="1">
    <location>
        <begin position="91"/>
        <end position="107"/>
    </location>
</feature>
<keyword evidence="1" id="KW-0812">Transmembrane</keyword>
<protein>
    <submittedName>
        <fullName evidence="2">Uncharacterized protein</fullName>
    </submittedName>
</protein>
<gene>
    <name evidence="2" type="ORF">SAMN05216454_104109</name>
</gene>
<evidence type="ECO:0000313" key="3">
    <source>
        <dbReference type="Proteomes" id="UP000199512"/>
    </source>
</evidence>
<keyword evidence="3" id="KW-1185">Reference proteome</keyword>
<feature type="transmembrane region" description="Helical" evidence="1">
    <location>
        <begin position="12"/>
        <end position="36"/>
    </location>
</feature>
<reference evidence="2 3" key="1">
    <citation type="submission" date="2016-10" db="EMBL/GenBank/DDBJ databases">
        <authorList>
            <person name="de Groot N.N."/>
        </authorList>
    </citation>
    <scope>NUCLEOTIDE SEQUENCE [LARGE SCALE GENOMIC DNA]</scope>
    <source>
        <strain evidence="2 3">Calf135</strain>
    </source>
</reference>
<sequence length="154" mass="17926">MNIKLYNFFKILMKIALIICIVKFVITTITFLFIFFKSKLSASLGLEFLHSGFYNIFLIIILHLFLNFLNEIENARYLDYQLKNPSKISKAFLMAAIIEFILNTLVASNKGILMQKVELNMLTIIFIFNYITFSIIPILVKKLVEINEDNKSII</sequence>
<organism evidence="2 3">
    <name type="scientific">Peptostreptococcus russellii</name>
    <dbReference type="NCBI Taxonomy" id="215200"/>
    <lineage>
        <taxon>Bacteria</taxon>
        <taxon>Bacillati</taxon>
        <taxon>Bacillota</taxon>
        <taxon>Clostridia</taxon>
        <taxon>Peptostreptococcales</taxon>
        <taxon>Peptostreptococcaceae</taxon>
        <taxon>Peptostreptococcus</taxon>
    </lineage>
</organism>
<keyword evidence="1" id="KW-1133">Transmembrane helix</keyword>
<evidence type="ECO:0000256" key="1">
    <source>
        <dbReference type="SAM" id="Phobius"/>
    </source>
</evidence>
<name>A0A1H8GVD5_9FIRM</name>
<dbReference type="AlphaFoldDB" id="A0A1H8GVD5"/>